<accession>A0AA88SBI7</accession>
<evidence type="ECO:0000256" key="1">
    <source>
        <dbReference type="SAM" id="MobiDB-lite"/>
    </source>
</evidence>
<protein>
    <submittedName>
        <fullName evidence="2">Uncharacterized protein</fullName>
    </submittedName>
</protein>
<reference evidence="2" key="1">
    <citation type="submission" date="2023-07" db="EMBL/GenBank/DDBJ databases">
        <title>Chromosome-level Genome Assembly of Striped Snakehead (Channa striata).</title>
        <authorList>
            <person name="Liu H."/>
        </authorList>
    </citation>
    <scope>NUCLEOTIDE SEQUENCE</scope>
    <source>
        <strain evidence="2">Gz</strain>
        <tissue evidence="2">Muscle</tissue>
    </source>
</reference>
<gene>
    <name evidence="2" type="ORF">Q5P01_020590</name>
</gene>
<organism evidence="2 3">
    <name type="scientific">Channa striata</name>
    <name type="common">Snakehead murrel</name>
    <name type="synonym">Ophicephalus striatus</name>
    <dbReference type="NCBI Taxonomy" id="64152"/>
    <lineage>
        <taxon>Eukaryota</taxon>
        <taxon>Metazoa</taxon>
        <taxon>Chordata</taxon>
        <taxon>Craniata</taxon>
        <taxon>Vertebrata</taxon>
        <taxon>Euteleostomi</taxon>
        <taxon>Actinopterygii</taxon>
        <taxon>Neopterygii</taxon>
        <taxon>Teleostei</taxon>
        <taxon>Neoteleostei</taxon>
        <taxon>Acanthomorphata</taxon>
        <taxon>Anabantaria</taxon>
        <taxon>Anabantiformes</taxon>
        <taxon>Channoidei</taxon>
        <taxon>Channidae</taxon>
        <taxon>Channa</taxon>
    </lineage>
</organism>
<sequence>MIEGDWLPRATSADAQALMNCERKCSKLHLCLEFPGVSGFTASASRPLRMRTSAVFKQKRTGGSVPSNYNTSAKRARLCASQACLPVDNSMSVPDVTPESDIPGGAPRSPGRSAHVHNLYAELVKPLEGSRLIIPQ</sequence>
<comment type="caution">
    <text evidence="2">The sequence shown here is derived from an EMBL/GenBank/DDBJ whole genome shotgun (WGS) entry which is preliminary data.</text>
</comment>
<evidence type="ECO:0000313" key="2">
    <source>
        <dbReference type="EMBL" id="KAK2826376.1"/>
    </source>
</evidence>
<name>A0AA88SBI7_CHASR</name>
<dbReference type="Proteomes" id="UP001187415">
    <property type="component" value="Unassembled WGS sequence"/>
</dbReference>
<proteinExistence type="predicted"/>
<feature type="region of interest" description="Disordered" evidence="1">
    <location>
        <begin position="90"/>
        <end position="112"/>
    </location>
</feature>
<dbReference type="EMBL" id="JAUPFM010000016">
    <property type="protein sequence ID" value="KAK2826376.1"/>
    <property type="molecule type" value="Genomic_DNA"/>
</dbReference>
<evidence type="ECO:0000313" key="3">
    <source>
        <dbReference type="Proteomes" id="UP001187415"/>
    </source>
</evidence>
<keyword evidence="3" id="KW-1185">Reference proteome</keyword>
<dbReference type="AlphaFoldDB" id="A0AA88SBI7"/>